<comment type="caution">
    <text evidence="1">The sequence shown here is derived from an EMBL/GenBank/DDBJ whole genome shotgun (WGS) entry which is preliminary data.</text>
</comment>
<evidence type="ECO:0000313" key="2">
    <source>
        <dbReference type="Proteomes" id="UP000682733"/>
    </source>
</evidence>
<feature type="non-terminal residue" evidence="1">
    <location>
        <position position="209"/>
    </location>
</feature>
<dbReference type="AlphaFoldDB" id="A0A8S2VY08"/>
<proteinExistence type="predicted"/>
<dbReference type="Proteomes" id="UP000682733">
    <property type="component" value="Unassembled WGS sequence"/>
</dbReference>
<dbReference type="EMBL" id="CAJOBA010072037">
    <property type="protein sequence ID" value="CAF4397213.1"/>
    <property type="molecule type" value="Genomic_DNA"/>
</dbReference>
<accession>A0A8S2VY08</accession>
<evidence type="ECO:0000313" key="1">
    <source>
        <dbReference type="EMBL" id="CAF4397213.1"/>
    </source>
</evidence>
<organism evidence="1 2">
    <name type="scientific">Didymodactylos carnosus</name>
    <dbReference type="NCBI Taxonomy" id="1234261"/>
    <lineage>
        <taxon>Eukaryota</taxon>
        <taxon>Metazoa</taxon>
        <taxon>Spiralia</taxon>
        <taxon>Gnathifera</taxon>
        <taxon>Rotifera</taxon>
        <taxon>Eurotatoria</taxon>
        <taxon>Bdelloidea</taxon>
        <taxon>Philodinida</taxon>
        <taxon>Philodinidae</taxon>
        <taxon>Didymodactylos</taxon>
    </lineage>
</organism>
<reference evidence="1" key="1">
    <citation type="submission" date="2021-02" db="EMBL/GenBank/DDBJ databases">
        <authorList>
            <person name="Nowell W R."/>
        </authorList>
    </citation>
    <scope>NUCLEOTIDE SEQUENCE</scope>
</reference>
<name>A0A8S2VY08_9BILA</name>
<gene>
    <name evidence="1" type="ORF">TMI583_LOCUS43331</name>
</gene>
<protein>
    <submittedName>
        <fullName evidence="1">Uncharacterized protein</fullName>
    </submittedName>
</protein>
<sequence>MLNDEPVIVYLIHLTKLLRYELLQMSTMNLKALKCNLNNTDHLTLRPNAQEIKSISDEWNKEINLLLAHRKKINEKLINQKIENYLDRVRTIEEENKHLKIGYDLKYSIRIEVKSAKYHDTPIYTNWSYIRLTEWDSRIQLIPEGHDKERVEGFSKPLDYDLTSTSVSDLFQYSIPSPSDSSSTSSSTPWILILFAGTTQNNKWAEMTR</sequence>